<evidence type="ECO:0000313" key="3">
    <source>
        <dbReference type="EMBL" id="KDO78311.1"/>
    </source>
</evidence>
<comment type="similarity">
    <text evidence="1">Belongs to the STIG1 family.</text>
</comment>
<proteinExistence type="inferred from homology"/>
<organism evidence="3 4">
    <name type="scientific">Citrus sinensis</name>
    <name type="common">Sweet orange</name>
    <name type="synonym">Citrus aurantium var. sinensis</name>
    <dbReference type="NCBI Taxonomy" id="2711"/>
    <lineage>
        <taxon>Eukaryota</taxon>
        <taxon>Viridiplantae</taxon>
        <taxon>Streptophyta</taxon>
        <taxon>Embryophyta</taxon>
        <taxon>Tracheophyta</taxon>
        <taxon>Spermatophyta</taxon>
        <taxon>Magnoliopsida</taxon>
        <taxon>eudicotyledons</taxon>
        <taxon>Gunneridae</taxon>
        <taxon>Pentapetalae</taxon>
        <taxon>rosids</taxon>
        <taxon>malvids</taxon>
        <taxon>Sapindales</taxon>
        <taxon>Rutaceae</taxon>
        <taxon>Aurantioideae</taxon>
        <taxon>Citrus</taxon>
    </lineage>
</organism>
<dbReference type="EMBL" id="KK784879">
    <property type="protein sequence ID" value="KDO78311.1"/>
    <property type="molecule type" value="Genomic_DNA"/>
</dbReference>
<name>A0A067GSL2_CITSI</name>
<reference evidence="3 4" key="1">
    <citation type="submission" date="2014-04" db="EMBL/GenBank/DDBJ databases">
        <authorList>
            <consortium name="International Citrus Genome Consortium"/>
            <person name="Gmitter F."/>
            <person name="Chen C."/>
            <person name="Farmerie W."/>
            <person name="Harkins T."/>
            <person name="Desany B."/>
            <person name="Mohiuddin M."/>
            <person name="Kodira C."/>
            <person name="Borodovsky M."/>
            <person name="Lomsadze A."/>
            <person name="Burns P."/>
            <person name="Jenkins J."/>
            <person name="Prochnik S."/>
            <person name="Shu S."/>
            <person name="Chapman J."/>
            <person name="Pitluck S."/>
            <person name="Schmutz J."/>
            <person name="Rokhsar D."/>
        </authorList>
    </citation>
    <scope>NUCLEOTIDE SEQUENCE</scope>
</reference>
<evidence type="ECO:0000256" key="2">
    <source>
        <dbReference type="ARBA" id="ARBA00022729"/>
    </source>
</evidence>
<evidence type="ECO:0008006" key="5">
    <source>
        <dbReference type="Google" id="ProtNLM"/>
    </source>
</evidence>
<dbReference type="InterPro" id="IPR006969">
    <property type="entry name" value="Stig-like"/>
</dbReference>
<protein>
    <recommendedName>
        <fullName evidence="5">Stigma-specific STIG1-like protein 1</fullName>
    </recommendedName>
</protein>
<dbReference type="PANTHER" id="PTHR33227:SF28">
    <property type="entry name" value="STIGMA-SPECIFIC STIG1-LIKE PROTEIN 1"/>
    <property type="match status" value="1"/>
</dbReference>
<gene>
    <name evidence="3" type="ORF">CISIN_1g046649mg</name>
</gene>
<evidence type="ECO:0000256" key="1">
    <source>
        <dbReference type="ARBA" id="ARBA00006010"/>
    </source>
</evidence>
<keyword evidence="4" id="KW-1185">Reference proteome</keyword>
<dbReference type="STRING" id="2711.A0A067GSL2"/>
<keyword evidence="2" id="KW-0732">Signal</keyword>
<dbReference type="Pfam" id="PF04885">
    <property type="entry name" value="Stig1"/>
    <property type="match status" value="1"/>
</dbReference>
<dbReference type="PANTHER" id="PTHR33227">
    <property type="entry name" value="STIGMA-SPECIFIC STIG1-LIKE PROTEIN 3"/>
    <property type="match status" value="1"/>
</dbReference>
<dbReference type="AlphaFoldDB" id="A0A067GSL2"/>
<sequence length="107" mass="11932">EENNSNDDELGLPKTDEEAAFKILGGTGRFLADKAPRGQFVANCCYKKCVDVKKNQLNCGKCGSKCKYYEICCQGVYVNPSFNHKHCGRCYKCKNGSSCFYGLRSYA</sequence>
<accession>A0A067GSL2</accession>
<dbReference type="Proteomes" id="UP000027120">
    <property type="component" value="Unassembled WGS sequence"/>
</dbReference>
<feature type="non-terminal residue" evidence="3">
    <location>
        <position position="1"/>
    </location>
</feature>
<evidence type="ECO:0000313" key="4">
    <source>
        <dbReference type="Proteomes" id="UP000027120"/>
    </source>
</evidence>